<organism evidence="1 2">
    <name type="scientific">Streptomyces hydrogenans</name>
    <dbReference type="NCBI Taxonomy" id="1873719"/>
    <lineage>
        <taxon>Bacteria</taxon>
        <taxon>Bacillati</taxon>
        <taxon>Actinomycetota</taxon>
        <taxon>Actinomycetes</taxon>
        <taxon>Kitasatosporales</taxon>
        <taxon>Streptomycetaceae</taxon>
        <taxon>Streptomyces</taxon>
    </lineage>
</organism>
<protein>
    <submittedName>
        <fullName evidence="1">Uncharacterized protein</fullName>
    </submittedName>
</protein>
<evidence type="ECO:0000313" key="1">
    <source>
        <dbReference type="EMBL" id="GHI20032.1"/>
    </source>
</evidence>
<name>A0ABQ3P4T6_9ACTN</name>
<comment type="caution">
    <text evidence="1">The sequence shown here is derived from an EMBL/GenBank/DDBJ whole genome shotgun (WGS) entry which is preliminary data.</text>
</comment>
<dbReference type="Proteomes" id="UP001052739">
    <property type="component" value="Unassembled WGS sequence"/>
</dbReference>
<sequence length="315" mass="34977">MGSIRRRLGRARRAARLRIAAPLWSRLLRGVFLPLRGRRSATVLYAAVLDGQTMNLHAELPGAARAADFAEVLIGRGRSPHRSAARVHTDRSGRVLVDAAVLLGAETGGVPVETGGTRLRLAVRTGHRTRTYPLLLVDAQHTYKGTTRPMAASPISGGRYRVGRSVTGSARLRHAPARPGAEVVDVHIEHARIDVRLRLVGMPAEDPWCEFVASGRRIPCELTEIEPGVWRTEVPLPEMYPVSPRREHWDVLLHTADRRPHRVARVLHDLTDPQRVLAMRSVVVAARKDTLMTVEPRYTPAGNLRFTCRRVEETA</sequence>
<dbReference type="RefSeq" id="WP_190223341.1">
    <property type="nucleotide sequence ID" value="NZ_BNBS01000031.1"/>
</dbReference>
<accession>A0ABQ3P4T6</accession>
<proteinExistence type="predicted"/>
<gene>
    <name evidence="1" type="ORF">Shyd_14030</name>
</gene>
<evidence type="ECO:0000313" key="2">
    <source>
        <dbReference type="Proteomes" id="UP001052739"/>
    </source>
</evidence>
<keyword evidence="2" id="KW-1185">Reference proteome</keyword>
<dbReference type="EMBL" id="BNDW01000004">
    <property type="protein sequence ID" value="GHI20032.1"/>
    <property type="molecule type" value="Genomic_DNA"/>
</dbReference>
<reference evidence="1" key="1">
    <citation type="submission" date="2024-05" db="EMBL/GenBank/DDBJ databases">
        <title>Whole genome shotgun sequence of Streptomyces hydrogenans NBRC 13475.</title>
        <authorList>
            <person name="Komaki H."/>
            <person name="Tamura T."/>
        </authorList>
    </citation>
    <scope>NUCLEOTIDE SEQUENCE</scope>
    <source>
        <strain evidence="1">NBRC 13475</strain>
    </source>
</reference>